<dbReference type="FunCoup" id="A0A0U5JFD0">
    <property type="interactions" value="362"/>
</dbReference>
<keyword evidence="7" id="KW-1185">Reference proteome</keyword>
<evidence type="ECO:0000256" key="5">
    <source>
        <dbReference type="ARBA" id="ARBA00035488"/>
    </source>
</evidence>
<evidence type="ECO:0000256" key="1">
    <source>
        <dbReference type="ARBA" id="ARBA00007596"/>
    </source>
</evidence>
<comment type="similarity">
    <text evidence="1">Belongs to the bacterial ribosomal protein bL33 family.</text>
</comment>
<evidence type="ECO:0000256" key="3">
    <source>
        <dbReference type="ARBA" id="ARBA00023274"/>
    </source>
</evidence>
<protein>
    <recommendedName>
        <fullName evidence="4">Large ribosomal subunit protein bL33</fullName>
    </recommendedName>
    <alternativeName>
        <fullName evidence="5">50S ribosomal protein L33</fullName>
    </alternativeName>
</protein>
<dbReference type="InterPro" id="IPR001705">
    <property type="entry name" value="Ribosomal_bL33"/>
</dbReference>
<dbReference type="GO" id="GO:0005737">
    <property type="term" value="C:cytoplasm"/>
    <property type="evidence" value="ECO:0007669"/>
    <property type="project" value="UniProtKB-ARBA"/>
</dbReference>
<evidence type="ECO:0000256" key="4">
    <source>
        <dbReference type="ARBA" id="ARBA00035176"/>
    </source>
</evidence>
<dbReference type="AlphaFoldDB" id="A0A0U5JFD0"/>
<dbReference type="GO" id="GO:0005840">
    <property type="term" value="C:ribosome"/>
    <property type="evidence" value="ECO:0007669"/>
    <property type="project" value="UniProtKB-KW"/>
</dbReference>
<dbReference type="STRING" id="389348.PNK_0972"/>
<dbReference type="Proteomes" id="UP000069902">
    <property type="component" value="Chromosome cPNK"/>
</dbReference>
<gene>
    <name evidence="6" type="primary">rpmG</name>
    <name evidence="6" type="ORF">PNK_0972</name>
</gene>
<sequence>MASKREKIKMKSSKSHFHYYTTKNKTSTPGRLALTKYDPVIRERVEFKETK</sequence>
<keyword evidence="2 6" id="KW-0689">Ribosomal protein</keyword>
<proteinExistence type="inferred from homology"/>
<keyword evidence="3" id="KW-0687">Ribonucleoprotein</keyword>
<dbReference type="EMBL" id="LN879502">
    <property type="protein sequence ID" value="CUI16597.1"/>
    <property type="molecule type" value="Genomic_DNA"/>
</dbReference>
<dbReference type="InterPro" id="IPR011332">
    <property type="entry name" value="Ribosomal_zn-bd"/>
</dbReference>
<organism evidence="6 7">
    <name type="scientific">Candidatus Protochlamydia naegleriophila</name>
    <dbReference type="NCBI Taxonomy" id="389348"/>
    <lineage>
        <taxon>Bacteria</taxon>
        <taxon>Pseudomonadati</taxon>
        <taxon>Chlamydiota</taxon>
        <taxon>Chlamydiia</taxon>
        <taxon>Parachlamydiales</taxon>
        <taxon>Parachlamydiaceae</taxon>
        <taxon>Candidatus Protochlamydia</taxon>
    </lineage>
</organism>
<evidence type="ECO:0000313" key="7">
    <source>
        <dbReference type="Proteomes" id="UP000069902"/>
    </source>
</evidence>
<dbReference type="PROSITE" id="PS00582">
    <property type="entry name" value="RIBOSOMAL_L33"/>
    <property type="match status" value="1"/>
</dbReference>
<dbReference type="KEGG" id="pnl:PNK_0972"/>
<name>A0A0U5JFD0_9BACT</name>
<evidence type="ECO:0000313" key="6">
    <source>
        <dbReference type="EMBL" id="CUI16597.1"/>
    </source>
</evidence>
<dbReference type="InterPro" id="IPR018264">
    <property type="entry name" value="Ribosomal_bL33_CS"/>
</dbReference>
<dbReference type="InParanoid" id="A0A0U5JFD0"/>
<evidence type="ECO:0000256" key="2">
    <source>
        <dbReference type="ARBA" id="ARBA00022980"/>
    </source>
</evidence>
<dbReference type="GO" id="GO:0003735">
    <property type="term" value="F:structural constituent of ribosome"/>
    <property type="evidence" value="ECO:0007669"/>
    <property type="project" value="InterPro"/>
</dbReference>
<dbReference type="NCBIfam" id="NF001860">
    <property type="entry name" value="PRK00595.1"/>
    <property type="match status" value="1"/>
</dbReference>
<dbReference type="Pfam" id="PF00471">
    <property type="entry name" value="Ribosomal_L33"/>
    <property type="match status" value="1"/>
</dbReference>
<dbReference type="GO" id="GO:0006412">
    <property type="term" value="P:translation"/>
    <property type="evidence" value="ECO:0007669"/>
    <property type="project" value="InterPro"/>
</dbReference>
<dbReference type="InterPro" id="IPR038584">
    <property type="entry name" value="Ribosomal_bL33_sf"/>
</dbReference>
<reference evidence="7" key="1">
    <citation type="submission" date="2015-09" db="EMBL/GenBank/DDBJ databases">
        <authorList>
            <person name="Bertelli C."/>
        </authorList>
    </citation>
    <scope>NUCLEOTIDE SEQUENCE [LARGE SCALE GENOMIC DNA]</scope>
    <source>
        <strain evidence="7">KNic</strain>
    </source>
</reference>
<dbReference type="Gene3D" id="2.20.28.120">
    <property type="entry name" value="Ribosomal protein L33"/>
    <property type="match status" value="1"/>
</dbReference>
<dbReference type="PATRIC" id="fig|389348.3.peg.1070"/>
<dbReference type="GO" id="GO:1990904">
    <property type="term" value="C:ribonucleoprotein complex"/>
    <property type="evidence" value="ECO:0007669"/>
    <property type="project" value="UniProtKB-KW"/>
</dbReference>
<dbReference type="RefSeq" id="WP_032125446.1">
    <property type="nucleotide sequence ID" value="NZ_LN879502.1"/>
</dbReference>
<accession>A0A0U5JFD0</accession>
<dbReference type="SUPFAM" id="SSF57829">
    <property type="entry name" value="Zn-binding ribosomal proteins"/>
    <property type="match status" value="1"/>
</dbReference>
<dbReference type="NCBIfam" id="TIGR01023">
    <property type="entry name" value="rpmG_bact"/>
    <property type="match status" value="1"/>
</dbReference>